<organism evidence="4 5">
    <name type="scientific">Acetobacterium bakii</name>
    <dbReference type="NCBI Taxonomy" id="52689"/>
    <lineage>
        <taxon>Bacteria</taxon>
        <taxon>Bacillati</taxon>
        <taxon>Bacillota</taxon>
        <taxon>Clostridia</taxon>
        <taxon>Eubacteriales</taxon>
        <taxon>Eubacteriaceae</taxon>
        <taxon>Acetobacterium</taxon>
    </lineage>
</organism>
<dbReference type="Proteomes" id="UP000036873">
    <property type="component" value="Unassembled WGS sequence"/>
</dbReference>
<proteinExistence type="inferred from homology"/>
<dbReference type="InterPro" id="IPR041522">
    <property type="entry name" value="CdaR_GGDEF"/>
</dbReference>
<protein>
    <recommendedName>
        <fullName evidence="6">PucR C-terminal helix-turn-helix domain-containing protein</fullName>
    </recommendedName>
</protein>
<dbReference type="Pfam" id="PF13556">
    <property type="entry name" value="HTH_30"/>
    <property type="match status" value="1"/>
</dbReference>
<comment type="similarity">
    <text evidence="1">Belongs to the CdaR family.</text>
</comment>
<dbReference type="Gene3D" id="1.10.10.2840">
    <property type="entry name" value="PucR C-terminal helix-turn-helix domain"/>
    <property type="match status" value="1"/>
</dbReference>
<evidence type="ECO:0000259" key="3">
    <source>
        <dbReference type="Pfam" id="PF17853"/>
    </source>
</evidence>
<accession>A0A0L6U4I1</accession>
<dbReference type="PANTHER" id="PTHR33744:SF15">
    <property type="entry name" value="CARBOHYDRATE DIACID REGULATOR"/>
    <property type="match status" value="1"/>
</dbReference>
<feature type="domain" description="CdaR GGDEF-like" evidence="3">
    <location>
        <begin position="167"/>
        <end position="278"/>
    </location>
</feature>
<sequence length="399" mass="46449">MLELLLEKHTVEQVVETISSIVEKPVIFIDINFGIRGMERIEEIKDPSWIQAISMGFCSHEFIFEIINIKEIKHFPTERTPYAVKMENSGLVLVSPLIIRGNYAGALVLFSEGDDFDERHSDLLLLANEVLTEIILKIPTYKYIRGHLNEAILIDLIQGRDKENLDFKTWILESELNISSNHCVLVAEQSDANQYQEVLKDSLRDDLYFIFPKSHVVFYGNQMVVLCVDQEKTAAFKIDTHLNDFLLKHHLKIGISYFFQEIENFQQYYFQAGAALRIGVKKNPNQLSFSYEDYKFFHLLESVGKPGIHNLNNFIHKSLSVLKDYDTKHQSELCLTLKIFIDYSCNYKESCQILHIHRNTLSYRIERIKVLTGLELNSQKTLFDLAYSFRILEYQGEDQ</sequence>
<dbReference type="Gene3D" id="3.30.450.40">
    <property type="match status" value="1"/>
</dbReference>
<dbReference type="AlphaFoldDB" id="A0A0L6U4I1"/>
<gene>
    <name evidence="4" type="ORF">AKG39_02080</name>
</gene>
<dbReference type="RefSeq" id="WP_050738700.1">
    <property type="nucleotide sequence ID" value="NZ_RXYC01000004.1"/>
</dbReference>
<keyword evidence="5" id="KW-1185">Reference proteome</keyword>
<dbReference type="InterPro" id="IPR051448">
    <property type="entry name" value="CdaR-like_regulators"/>
</dbReference>
<evidence type="ECO:0000313" key="4">
    <source>
        <dbReference type="EMBL" id="KNZ43252.1"/>
    </source>
</evidence>
<dbReference type="STRING" id="52689.AKG39_02080"/>
<dbReference type="Pfam" id="PF17853">
    <property type="entry name" value="GGDEF_2"/>
    <property type="match status" value="1"/>
</dbReference>
<dbReference type="PANTHER" id="PTHR33744">
    <property type="entry name" value="CARBOHYDRATE DIACID REGULATOR"/>
    <property type="match status" value="1"/>
</dbReference>
<evidence type="ECO:0000259" key="2">
    <source>
        <dbReference type="Pfam" id="PF13556"/>
    </source>
</evidence>
<dbReference type="InterPro" id="IPR025736">
    <property type="entry name" value="PucR_C-HTH_dom"/>
</dbReference>
<comment type="caution">
    <text evidence="4">The sequence shown here is derived from an EMBL/GenBank/DDBJ whole genome shotgun (WGS) entry which is preliminary data.</text>
</comment>
<evidence type="ECO:0000256" key="1">
    <source>
        <dbReference type="ARBA" id="ARBA00006754"/>
    </source>
</evidence>
<dbReference type="EMBL" id="LGYO01000006">
    <property type="protein sequence ID" value="KNZ43252.1"/>
    <property type="molecule type" value="Genomic_DNA"/>
</dbReference>
<reference evidence="5" key="1">
    <citation type="submission" date="2015-07" db="EMBL/GenBank/DDBJ databases">
        <title>Draft genome sequence of Acetobacterium bakii DSM 8293, a potential psychrophilic chemical producer through syngas fermentation.</title>
        <authorList>
            <person name="Song Y."/>
            <person name="Hwang S."/>
            <person name="Cho B.-K."/>
        </authorList>
    </citation>
    <scope>NUCLEOTIDE SEQUENCE [LARGE SCALE GENOMIC DNA]</scope>
    <source>
        <strain evidence="5">DSM 8239</strain>
    </source>
</reference>
<dbReference type="InterPro" id="IPR042070">
    <property type="entry name" value="PucR_C-HTH_sf"/>
</dbReference>
<feature type="domain" description="PucR C-terminal helix-turn-helix" evidence="2">
    <location>
        <begin position="336"/>
        <end position="390"/>
    </location>
</feature>
<name>A0A0L6U4I1_9FIRM</name>
<dbReference type="InterPro" id="IPR029016">
    <property type="entry name" value="GAF-like_dom_sf"/>
</dbReference>
<evidence type="ECO:0008006" key="6">
    <source>
        <dbReference type="Google" id="ProtNLM"/>
    </source>
</evidence>
<evidence type="ECO:0000313" key="5">
    <source>
        <dbReference type="Proteomes" id="UP000036873"/>
    </source>
</evidence>